<feature type="compositionally biased region" description="Polar residues" evidence="2">
    <location>
        <begin position="204"/>
        <end position="216"/>
    </location>
</feature>
<dbReference type="PANTHER" id="PTHR43201:SF8">
    <property type="entry name" value="ACYL-COA SYNTHETASE FAMILY MEMBER 3"/>
    <property type="match status" value="1"/>
</dbReference>
<dbReference type="EMBL" id="GEZM01003353">
    <property type="protein sequence ID" value="JAV96841.1"/>
    <property type="molecule type" value="Transcribed_RNA"/>
</dbReference>
<evidence type="ECO:0000256" key="2">
    <source>
        <dbReference type="SAM" id="MobiDB-lite"/>
    </source>
</evidence>
<evidence type="ECO:0000256" key="1">
    <source>
        <dbReference type="ARBA" id="ARBA00006432"/>
    </source>
</evidence>
<dbReference type="Gene3D" id="3.30.300.30">
    <property type="match status" value="1"/>
</dbReference>
<evidence type="ECO:0000259" key="3">
    <source>
        <dbReference type="Pfam" id="PF00501"/>
    </source>
</evidence>
<dbReference type="CDD" id="cd04433">
    <property type="entry name" value="AFD_class_I"/>
    <property type="match status" value="1"/>
</dbReference>
<dbReference type="GO" id="GO:0006631">
    <property type="term" value="P:fatty acid metabolic process"/>
    <property type="evidence" value="ECO:0007669"/>
    <property type="project" value="TreeGrafter"/>
</dbReference>
<protein>
    <recommendedName>
        <fullName evidence="3">AMP-dependent synthetase/ligase domain-containing protein</fullName>
    </recommendedName>
</protein>
<dbReference type="PANTHER" id="PTHR43201">
    <property type="entry name" value="ACYL-COA SYNTHETASE"/>
    <property type="match status" value="1"/>
</dbReference>
<dbReference type="InterPro" id="IPR020845">
    <property type="entry name" value="AMP-binding_CS"/>
</dbReference>
<dbReference type="InterPro" id="IPR045851">
    <property type="entry name" value="AMP-bd_C_sf"/>
</dbReference>
<sequence>MDPNWCQGLPHDDVLIKLVEVSNSTAEPIVHDAYGLDKTYAEMLGDILETRDRIRKAAPASSFDSRGMLCEAAPYTGFLGLSGYEFIVAFFAARALGGACMPFGAGILPQEAHSFLSGSEACVLLLGKDRLAQGQQTKEYSQQHDYALELVRVSTDALPVASNSVTIDYSIELDDSGPGFVIFTSGTTGPPKGAVLPRRWPPNLQDTAEPGSTTISDRPPHWLGGAYPMLQSILIGRRVYILKNGATASDIWDVFRSHKIDHMSFTPGILRRMKQDYQDRICKFPEDEKRLYVEGIRNLKTLWQGGGMPSVSMLEFWRNLIGKPLEMQYGSTEIGGTVTGHDGFSKIKYSIGTPFPGNYLKLSNGDSGAIFVKSPAMMTHYIGDENATKKAFDSEGYLESGDIGHMQDGELIYDGRASNEYIFFDGYRIPILALEHALDDLPYISEGYIIAVPDHEANELCGALVRVQNTNNDEKVTLAKIRSDLSENHATYTLPVVLRILSDDEQMLFTISQKPMRKQAAKKFFLVDDYWSIESPTPGVEYWNNKIENRQHTGRTWDWAGLQR</sequence>
<evidence type="ECO:0000313" key="4">
    <source>
        <dbReference type="EMBL" id="JAV96841.1"/>
    </source>
</evidence>
<dbReference type="SUPFAM" id="SSF56801">
    <property type="entry name" value="Acetyl-CoA synthetase-like"/>
    <property type="match status" value="1"/>
</dbReference>
<dbReference type="InterPro" id="IPR042099">
    <property type="entry name" value="ANL_N_sf"/>
</dbReference>
<feature type="domain" description="AMP-dependent synthetase/ligase" evidence="3">
    <location>
        <begin position="82"/>
        <end position="381"/>
    </location>
</feature>
<dbReference type="PROSITE" id="PS00455">
    <property type="entry name" value="AMP_BINDING"/>
    <property type="match status" value="1"/>
</dbReference>
<name>A0A1Y1NG89_PHOPY</name>
<comment type="similarity">
    <text evidence="1">Belongs to the ATP-dependent AMP-binding enzyme family.</text>
</comment>
<dbReference type="Gene3D" id="3.40.50.12780">
    <property type="entry name" value="N-terminal domain of ligase-like"/>
    <property type="match status" value="1"/>
</dbReference>
<reference evidence="4" key="1">
    <citation type="journal article" date="2016" name="Sci. Rep.">
        <title>Molecular characterization of firefly nuptial gifts: a multi-omics approach sheds light on postcopulatory sexual selection.</title>
        <authorList>
            <person name="Al-Wathiqui N."/>
            <person name="Fallon T.R."/>
            <person name="South A."/>
            <person name="Weng J.K."/>
            <person name="Lewis S.M."/>
        </authorList>
    </citation>
    <scope>NUCLEOTIDE SEQUENCE</scope>
</reference>
<organism evidence="4">
    <name type="scientific">Photinus pyralis</name>
    <name type="common">Common eastern firefly</name>
    <name type="synonym">Lampyris pyralis</name>
    <dbReference type="NCBI Taxonomy" id="7054"/>
    <lineage>
        <taxon>Eukaryota</taxon>
        <taxon>Metazoa</taxon>
        <taxon>Ecdysozoa</taxon>
        <taxon>Arthropoda</taxon>
        <taxon>Hexapoda</taxon>
        <taxon>Insecta</taxon>
        <taxon>Pterygota</taxon>
        <taxon>Neoptera</taxon>
        <taxon>Endopterygota</taxon>
        <taxon>Coleoptera</taxon>
        <taxon>Polyphaga</taxon>
        <taxon>Elateriformia</taxon>
        <taxon>Elateroidea</taxon>
        <taxon>Lampyridae</taxon>
        <taxon>Lampyrinae</taxon>
        <taxon>Photinus</taxon>
    </lineage>
</organism>
<dbReference type="Pfam" id="PF00501">
    <property type="entry name" value="AMP-binding"/>
    <property type="match status" value="1"/>
</dbReference>
<dbReference type="GO" id="GO:0031956">
    <property type="term" value="F:medium-chain fatty acid-CoA ligase activity"/>
    <property type="evidence" value="ECO:0007669"/>
    <property type="project" value="TreeGrafter"/>
</dbReference>
<accession>A0A1Y1NG89</accession>
<feature type="region of interest" description="Disordered" evidence="2">
    <location>
        <begin position="193"/>
        <end position="217"/>
    </location>
</feature>
<proteinExistence type="inferred from homology"/>
<dbReference type="AlphaFoldDB" id="A0A1Y1NG89"/>
<dbReference type="InterPro" id="IPR000873">
    <property type="entry name" value="AMP-dep_synth/lig_dom"/>
</dbReference>